<dbReference type="Gene3D" id="1.10.150.310">
    <property type="entry name" value="Tex RuvX-like domain-like"/>
    <property type="match status" value="1"/>
</dbReference>
<proteinExistence type="predicted"/>
<dbReference type="FunFam" id="2.40.50.140:FF:000051">
    <property type="entry name" value="RNA-binding transcriptional accessory protein"/>
    <property type="match status" value="1"/>
</dbReference>
<dbReference type="SUPFAM" id="SSF47781">
    <property type="entry name" value="RuvA domain 2-like"/>
    <property type="match status" value="2"/>
</dbReference>
<dbReference type="Pfam" id="PF12836">
    <property type="entry name" value="HHH_3"/>
    <property type="match status" value="1"/>
</dbReference>
<dbReference type="PROSITE" id="PS50126">
    <property type="entry name" value="S1"/>
    <property type="match status" value="1"/>
</dbReference>
<dbReference type="InterPro" id="IPR010994">
    <property type="entry name" value="RuvA_2-like"/>
</dbReference>
<name>A0A1T4JHD7_TREPO</name>
<dbReference type="InterPro" id="IPR050437">
    <property type="entry name" value="Ribos_protein_bS1-like"/>
</dbReference>
<dbReference type="Pfam" id="PF09371">
    <property type="entry name" value="Tex_N"/>
    <property type="match status" value="1"/>
</dbReference>
<dbReference type="InterPro" id="IPR018974">
    <property type="entry name" value="Tex-like_N"/>
</dbReference>
<evidence type="ECO:0000313" key="3">
    <source>
        <dbReference type="EMBL" id="SJZ29531.1"/>
    </source>
</evidence>
<dbReference type="CDD" id="cd05685">
    <property type="entry name" value="S1_Tex"/>
    <property type="match status" value="1"/>
</dbReference>
<accession>A0A1T4JHD7</accession>
<feature type="region of interest" description="Disordered" evidence="1">
    <location>
        <begin position="757"/>
        <end position="812"/>
    </location>
</feature>
<dbReference type="InterPro" id="IPR012340">
    <property type="entry name" value="NA-bd_OB-fold"/>
</dbReference>
<reference evidence="3 4" key="1">
    <citation type="submission" date="2017-02" db="EMBL/GenBank/DDBJ databases">
        <authorList>
            <person name="Peterson S.W."/>
        </authorList>
    </citation>
    <scope>NUCLEOTIDE SEQUENCE [LARGE SCALE GENOMIC DNA]</scope>
    <source>
        <strain evidence="3 4">ATCC BAA-908</strain>
    </source>
</reference>
<dbReference type="Pfam" id="PF17674">
    <property type="entry name" value="HHH_9"/>
    <property type="match status" value="1"/>
</dbReference>
<dbReference type="Proteomes" id="UP000190423">
    <property type="component" value="Unassembled WGS sequence"/>
</dbReference>
<feature type="region of interest" description="Disordered" evidence="1">
    <location>
        <begin position="730"/>
        <end position="749"/>
    </location>
</feature>
<keyword evidence="4" id="KW-1185">Reference proteome</keyword>
<dbReference type="InterPro" id="IPR037027">
    <property type="entry name" value="YqgF/RNaseH-like_dom_sf"/>
</dbReference>
<dbReference type="GO" id="GO:0006412">
    <property type="term" value="P:translation"/>
    <property type="evidence" value="ECO:0007669"/>
    <property type="project" value="TreeGrafter"/>
</dbReference>
<dbReference type="Gene3D" id="1.10.3500.10">
    <property type="entry name" value="Tex N-terminal region-like"/>
    <property type="match status" value="1"/>
</dbReference>
<feature type="domain" description="S1 motif" evidence="2">
    <location>
        <begin position="653"/>
        <end position="722"/>
    </location>
</feature>
<dbReference type="GO" id="GO:0003735">
    <property type="term" value="F:structural constituent of ribosome"/>
    <property type="evidence" value="ECO:0007669"/>
    <property type="project" value="TreeGrafter"/>
</dbReference>
<gene>
    <name evidence="3" type="ORF">SAMN02745149_00032</name>
</gene>
<dbReference type="InterPro" id="IPR003029">
    <property type="entry name" value="S1_domain"/>
</dbReference>
<dbReference type="GO" id="GO:0003729">
    <property type="term" value="F:mRNA binding"/>
    <property type="evidence" value="ECO:0007669"/>
    <property type="project" value="TreeGrafter"/>
</dbReference>
<feature type="compositionally biased region" description="Basic and acidic residues" evidence="1">
    <location>
        <begin position="765"/>
        <end position="777"/>
    </location>
</feature>
<dbReference type="STRING" id="261392.SAMN02745149_00032"/>
<dbReference type="PANTHER" id="PTHR10724:SF10">
    <property type="entry name" value="S1 RNA-BINDING DOMAIN-CONTAINING PROTEIN 1"/>
    <property type="match status" value="1"/>
</dbReference>
<dbReference type="SUPFAM" id="SSF50249">
    <property type="entry name" value="Nucleic acid-binding proteins"/>
    <property type="match status" value="1"/>
</dbReference>
<evidence type="ECO:0000313" key="4">
    <source>
        <dbReference type="Proteomes" id="UP000190423"/>
    </source>
</evidence>
<dbReference type="EMBL" id="FUWG01000002">
    <property type="protein sequence ID" value="SJZ29531.1"/>
    <property type="molecule type" value="Genomic_DNA"/>
</dbReference>
<dbReference type="InterPro" id="IPR032639">
    <property type="entry name" value="Tex_YqgF"/>
</dbReference>
<evidence type="ECO:0000259" key="2">
    <source>
        <dbReference type="PROSITE" id="PS50126"/>
    </source>
</evidence>
<dbReference type="InterPro" id="IPR055179">
    <property type="entry name" value="Tex-like_central_region"/>
</dbReference>
<sequence length="812" mass="89039">MEFTEETIEALQINEVDIMKKIADELQIRVQQVSAVISLVDEGCTIPFISRYRKEKHDNLNEVQVRDCDHLFKTYKNLEERRLEIVKGIFKQGKLTESLYTAAMTASTLTELEDLWAPFKKKKKTRGMVAIEKGLDALADAMLELDDEAIREKAKEFIKTDNEDAALNVESAEDALSGAKDILAERVSQDTNNRTAIHDLYMAEGNINTKGIVPEGQDEEQVAKTSTYQMYWDYTEPLSQVKPHRILAINRGEREGALDVTLDVNVDSAVDLLTRRTKVNNSYHKEAIEDGVVRLLSPAVLREIRSDETDAADDHGIGIFSENLKNLLMTQPIKGSRVLGIDPGIRTGTKCAALDETGKYLGYFKIFQVQDPDGAYKALNDAIDKYDIQVVAVGNGTGSPEVQAVVSKVITENYADADVRYTVVDESGASVYSASEVATKEFPELDLTIRGAISMGRRLQDPLAELVKIDPKAIGVGLYQHDVNQKKLSETLDEVVGSVVNQVGVNLNTASYMLLSYVSGITMSTAKKITEYRDANGKITNREDLKKVPGLGPKAFEQCAGFLKIAESDDPLDNTWVHPENYGVAREVLPVVKAGGKIDSAKRRELCEKYGIGETTLNDIIEELQKPNRDPRDGYPAPIMQKGVVQFEDLKEGMKVTGKIKNVVDFGAFVDIGLHETGLIHVSELSDSFVSDPMEVVKVGDIFEFTILALDKDRRRISLSLKSDAASRIGQNNAGRSAGNGEGTSSGGARKVVVVKKGSAGAKGGSDKGGFRQDKGARQFAGGNRDGRGRGGYNSGSDDGMSYNPFADLLKK</sequence>
<dbReference type="GO" id="GO:0006139">
    <property type="term" value="P:nucleobase-containing compound metabolic process"/>
    <property type="evidence" value="ECO:0007669"/>
    <property type="project" value="InterPro"/>
</dbReference>
<dbReference type="InterPro" id="IPR041692">
    <property type="entry name" value="HHH_9"/>
</dbReference>
<dbReference type="FunFam" id="1.10.10.650:FF:000001">
    <property type="entry name" value="S1 RNA-binding domain 1"/>
    <property type="match status" value="1"/>
</dbReference>
<dbReference type="RefSeq" id="WP_078931961.1">
    <property type="nucleotide sequence ID" value="NZ_FUWG01000002.1"/>
</dbReference>
<dbReference type="GO" id="GO:0005737">
    <property type="term" value="C:cytoplasm"/>
    <property type="evidence" value="ECO:0007669"/>
    <property type="project" value="UniProtKB-ARBA"/>
</dbReference>
<dbReference type="Gene3D" id="2.40.50.140">
    <property type="entry name" value="Nucleic acid-binding proteins"/>
    <property type="match status" value="1"/>
</dbReference>
<dbReference type="PANTHER" id="PTHR10724">
    <property type="entry name" value="30S RIBOSOMAL PROTEIN S1"/>
    <property type="match status" value="1"/>
</dbReference>
<dbReference type="Pfam" id="PF22706">
    <property type="entry name" value="Tex_central_region"/>
    <property type="match status" value="1"/>
</dbReference>
<dbReference type="InterPro" id="IPR044146">
    <property type="entry name" value="S1_Tex"/>
</dbReference>
<protein>
    <recommendedName>
        <fullName evidence="2">S1 motif domain-containing protein</fullName>
    </recommendedName>
</protein>
<dbReference type="InterPro" id="IPR012337">
    <property type="entry name" value="RNaseH-like_sf"/>
</dbReference>
<dbReference type="OrthoDB" id="9804714at2"/>
<evidence type="ECO:0000256" key="1">
    <source>
        <dbReference type="SAM" id="MobiDB-lite"/>
    </source>
</evidence>
<dbReference type="Gene3D" id="3.30.420.140">
    <property type="entry name" value="YqgF/RNase H-like domain"/>
    <property type="match status" value="1"/>
</dbReference>
<dbReference type="InterPro" id="IPR023319">
    <property type="entry name" value="Tex-like_HTH_dom_sf"/>
</dbReference>
<dbReference type="Gene3D" id="1.10.10.650">
    <property type="entry name" value="RuvA domain 2-like"/>
    <property type="match status" value="1"/>
</dbReference>
<dbReference type="SMART" id="SM00316">
    <property type="entry name" value="S1"/>
    <property type="match status" value="1"/>
</dbReference>
<dbReference type="GeneID" id="78315356"/>
<organism evidence="3 4">
    <name type="scientific">Treponema porcinum</name>
    <dbReference type="NCBI Taxonomy" id="261392"/>
    <lineage>
        <taxon>Bacteria</taxon>
        <taxon>Pseudomonadati</taxon>
        <taxon>Spirochaetota</taxon>
        <taxon>Spirochaetia</taxon>
        <taxon>Spirochaetales</taxon>
        <taxon>Treponemataceae</taxon>
        <taxon>Treponema</taxon>
    </lineage>
</organism>
<dbReference type="Pfam" id="PF16921">
    <property type="entry name" value="Tex_YqgF"/>
    <property type="match status" value="1"/>
</dbReference>
<dbReference type="SUPFAM" id="SSF53098">
    <property type="entry name" value="Ribonuclease H-like"/>
    <property type="match status" value="1"/>
</dbReference>
<dbReference type="SUPFAM" id="SSF158832">
    <property type="entry name" value="Tex N-terminal region-like"/>
    <property type="match status" value="1"/>
</dbReference>
<dbReference type="FunFam" id="3.30.420.140:FF:000001">
    <property type="entry name" value="RNA-binding transcriptional accessory protein"/>
    <property type="match status" value="1"/>
</dbReference>
<dbReference type="AlphaFoldDB" id="A0A1T4JHD7"/>
<dbReference type="SMART" id="SM00732">
    <property type="entry name" value="YqgFc"/>
    <property type="match status" value="1"/>
</dbReference>
<dbReference type="InterPro" id="IPR023323">
    <property type="entry name" value="Tex-like_dom_sf"/>
</dbReference>
<dbReference type="FunFam" id="1.10.150.310:FF:000002">
    <property type="entry name" value="Putative transcription modulator/accessory protein"/>
    <property type="match status" value="1"/>
</dbReference>
<dbReference type="Pfam" id="PF00575">
    <property type="entry name" value="S1"/>
    <property type="match status" value="1"/>
</dbReference>
<dbReference type="InterPro" id="IPR006641">
    <property type="entry name" value="YqgF/RNaseH-like_dom"/>
</dbReference>